<dbReference type="SMART" id="SM00360">
    <property type="entry name" value="RRM"/>
    <property type="match status" value="3"/>
</dbReference>
<evidence type="ECO:0000313" key="7">
    <source>
        <dbReference type="Ensembl" id="ENSHHUP00000032887.1"/>
    </source>
</evidence>
<feature type="region of interest" description="Disordered" evidence="5">
    <location>
        <begin position="372"/>
        <end position="399"/>
    </location>
</feature>
<feature type="domain" description="RRM" evidence="6">
    <location>
        <begin position="122"/>
        <end position="204"/>
    </location>
</feature>
<reference evidence="8" key="1">
    <citation type="submission" date="2018-06" db="EMBL/GenBank/DDBJ databases">
        <title>Genome assembly of Danube salmon.</title>
        <authorList>
            <person name="Macqueen D.J."/>
            <person name="Gundappa M.K."/>
        </authorList>
    </citation>
    <scope>NUCLEOTIDE SEQUENCE [LARGE SCALE GENOMIC DNA]</scope>
</reference>
<dbReference type="PANTHER" id="PTHR24012">
    <property type="entry name" value="RNA BINDING PROTEIN"/>
    <property type="match status" value="1"/>
</dbReference>
<feature type="domain" description="RRM" evidence="6">
    <location>
        <begin position="215"/>
        <end position="289"/>
    </location>
</feature>
<sequence>MNPYTPLGVPLVSLYVGNLHILTNEHTLFHKFRSALLRILSSRIWISQALGDTFYILSSKVVCDTKGISRGYGHVHCTTQDAVERAKRLNGKMSADEIVSIEPFISCKQREAEFGSRAKEFTCVYIKNFGINMDDDKLRDMVDMVIYSLVFPPGSVMVDHSMKSRGFGFLSFKRQEDAQVRDAVDQINEKEENGRWIYVGHVQKKSEEEGRFNGVNLYMNNMDDSWDGHHLQKELCRFRTITSKKVMMEHGRSKGFGFVTPSEDATKALTEMNSRIVTNKPLSVAPAQHKNLQQEYLKNRYLQRMASVIHGPSVPCGVGGVRSSWIGWRTSWILRSCGNFTASTRIALRLVLRVVPETGVGAQLGPRVKGVGTVTTSTEVGPSPSSGNTLPPDPPPNLAPEITGMPVELENSELLHILESPQTLHDHQKPCYKFLDNPKIPRCPSRLPPPTQGRQSTKIS</sequence>
<evidence type="ECO:0000313" key="8">
    <source>
        <dbReference type="Proteomes" id="UP000314982"/>
    </source>
</evidence>
<dbReference type="Pfam" id="PF00658">
    <property type="entry name" value="MLLE"/>
    <property type="match status" value="1"/>
</dbReference>
<name>A0A4W5M3H8_9TELE</name>
<dbReference type="AlphaFoldDB" id="A0A4W5M3H8"/>
<dbReference type="Gene3D" id="1.10.1900.10">
    <property type="entry name" value="c-terminal domain of poly(a) binding protein"/>
    <property type="match status" value="1"/>
</dbReference>
<dbReference type="InterPro" id="IPR002004">
    <property type="entry name" value="PABP_HYD_C"/>
</dbReference>
<evidence type="ECO:0000256" key="2">
    <source>
        <dbReference type="ARBA" id="ARBA00022737"/>
    </source>
</evidence>
<dbReference type="InterPro" id="IPR012677">
    <property type="entry name" value="Nucleotide-bd_a/b_plait_sf"/>
</dbReference>
<dbReference type="STRING" id="62062.ENSHHUP00000032887"/>
<organism evidence="7 8">
    <name type="scientific">Hucho hucho</name>
    <name type="common">huchen</name>
    <dbReference type="NCBI Taxonomy" id="62062"/>
    <lineage>
        <taxon>Eukaryota</taxon>
        <taxon>Metazoa</taxon>
        <taxon>Chordata</taxon>
        <taxon>Craniata</taxon>
        <taxon>Vertebrata</taxon>
        <taxon>Euteleostomi</taxon>
        <taxon>Actinopterygii</taxon>
        <taxon>Neopterygii</taxon>
        <taxon>Teleostei</taxon>
        <taxon>Protacanthopterygii</taxon>
        <taxon>Salmoniformes</taxon>
        <taxon>Salmonidae</taxon>
        <taxon>Salmoninae</taxon>
        <taxon>Hucho</taxon>
    </lineage>
</organism>
<comment type="similarity">
    <text evidence="1">Belongs to the polyadenylate-binding protein type-1 family.</text>
</comment>
<dbReference type="GO" id="GO:0003723">
    <property type="term" value="F:RNA binding"/>
    <property type="evidence" value="ECO:0007669"/>
    <property type="project" value="UniProtKB-UniRule"/>
</dbReference>
<reference evidence="7" key="2">
    <citation type="submission" date="2025-08" db="UniProtKB">
        <authorList>
            <consortium name="Ensembl"/>
        </authorList>
    </citation>
    <scope>IDENTIFICATION</scope>
</reference>
<evidence type="ECO:0000256" key="5">
    <source>
        <dbReference type="SAM" id="MobiDB-lite"/>
    </source>
</evidence>
<dbReference type="SUPFAM" id="SSF63570">
    <property type="entry name" value="PABC (PABP) domain"/>
    <property type="match status" value="1"/>
</dbReference>
<keyword evidence="8" id="KW-1185">Reference proteome</keyword>
<keyword evidence="2" id="KW-0677">Repeat</keyword>
<dbReference type="Proteomes" id="UP000314982">
    <property type="component" value="Unassembled WGS sequence"/>
</dbReference>
<dbReference type="GeneTree" id="ENSGT00940000153773"/>
<dbReference type="Ensembl" id="ENSHHUT00000034226.1">
    <property type="protein sequence ID" value="ENSHHUP00000032887.1"/>
    <property type="gene ID" value="ENSHHUG00000020805.1"/>
</dbReference>
<protein>
    <submittedName>
        <fullName evidence="7">Poly(A) binding protein cytoplasmic 3</fullName>
    </submittedName>
</protein>
<evidence type="ECO:0000256" key="4">
    <source>
        <dbReference type="PROSITE-ProRule" id="PRU00176"/>
    </source>
</evidence>
<evidence type="ECO:0000256" key="3">
    <source>
        <dbReference type="ARBA" id="ARBA00022884"/>
    </source>
</evidence>
<feature type="compositionally biased region" description="Low complexity" evidence="5">
    <location>
        <begin position="372"/>
        <end position="390"/>
    </location>
</feature>
<dbReference type="InterPro" id="IPR036053">
    <property type="entry name" value="PABP-dom"/>
</dbReference>
<reference evidence="7" key="3">
    <citation type="submission" date="2025-09" db="UniProtKB">
        <authorList>
            <consortium name="Ensembl"/>
        </authorList>
    </citation>
    <scope>IDENTIFICATION</scope>
</reference>
<feature type="region of interest" description="Disordered" evidence="5">
    <location>
        <begin position="438"/>
        <end position="460"/>
    </location>
</feature>
<evidence type="ECO:0000259" key="6">
    <source>
        <dbReference type="PROSITE" id="PS50102"/>
    </source>
</evidence>
<dbReference type="Pfam" id="PF00076">
    <property type="entry name" value="RRM_1"/>
    <property type="match status" value="1"/>
</dbReference>
<accession>A0A4W5M3H8</accession>
<dbReference type="PROSITE" id="PS50102">
    <property type="entry name" value="RRM"/>
    <property type="match status" value="2"/>
</dbReference>
<proteinExistence type="inferred from homology"/>
<evidence type="ECO:0000256" key="1">
    <source>
        <dbReference type="ARBA" id="ARBA00008557"/>
    </source>
</evidence>
<dbReference type="Gene3D" id="3.30.70.330">
    <property type="match status" value="3"/>
</dbReference>
<gene>
    <name evidence="7" type="primary">PABPC3</name>
</gene>
<dbReference type="InterPro" id="IPR035979">
    <property type="entry name" value="RBD_domain_sf"/>
</dbReference>
<dbReference type="InterPro" id="IPR000504">
    <property type="entry name" value="RRM_dom"/>
</dbReference>
<dbReference type="SUPFAM" id="SSF54928">
    <property type="entry name" value="RNA-binding domain, RBD"/>
    <property type="match status" value="2"/>
</dbReference>
<keyword evidence="3 4" id="KW-0694">RNA-binding</keyword>